<dbReference type="OrthoDB" id="3837721at2"/>
<comment type="caution">
    <text evidence="4">The sequence shown here is derived from an EMBL/GenBank/DDBJ whole genome shotgun (WGS) entry which is preliminary data.</text>
</comment>
<dbReference type="InterPro" id="IPR025154">
    <property type="entry name" value="Put_metallopeptidase_dom"/>
</dbReference>
<reference evidence="4 5" key="1">
    <citation type="submission" date="2019-01" db="EMBL/GenBank/DDBJ databases">
        <title>Novel species of Nocardioides.</title>
        <authorList>
            <person name="Liu Q."/>
            <person name="X Y.-H."/>
        </authorList>
    </citation>
    <scope>NUCLEOTIDE SEQUENCE [LARGE SCALE GENOMIC DNA]</scope>
    <source>
        <strain evidence="4 5">HLT2-9</strain>
    </source>
</reference>
<feature type="domain" description="Putative metallopeptidase" evidence="3">
    <location>
        <begin position="76"/>
        <end position="323"/>
    </location>
</feature>
<dbReference type="PANTHER" id="PTHR38730:SF1">
    <property type="entry name" value="SLL7028 PROTEIN"/>
    <property type="match status" value="1"/>
</dbReference>
<organism evidence="4 5">
    <name type="scientific">Nocardioides zhouii</name>
    <dbReference type="NCBI Taxonomy" id="1168729"/>
    <lineage>
        <taxon>Bacteria</taxon>
        <taxon>Bacillati</taxon>
        <taxon>Actinomycetota</taxon>
        <taxon>Actinomycetes</taxon>
        <taxon>Propionibacteriales</taxon>
        <taxon>Nocardioidaceae</taxon>
        <taxon>Nocardioides</taxon>
    </lineage>
</organism>
<dbReference type="AlphaFoldDB" id="A0A4Q2SJI3"/>
<dbReference type="InterPro" id="IPR036465">
    <property type="entry name" value="vWFA_dom_sf"/>
</dbReference>
<feature type="compositionally biased region" description="Basic and acidic residues" evidence="1">
    <location>
        <begin position="1"/>
        <end position="10"/>
    </location>
</feature>
<evidence type="ECO:0000259" key="2">
    <source>
        <dbReference type="Pfam" id="PF09967"/>
    </source>
</evidence>
<feature type="region of interest" description="Disordered" evidence="1">
    <location>
        <begin position="201"/>
        <end position="240"/>
    </location>
</feature>
<feature type="compositionally biased region" description="Basic and acidic residues" evidence="1">
    <location>
        <begin position="225"/>
        <end position="240"/>
    </location>
</feature>
<dbReference type="Pfam" id="PF13203">
    <property type="entry name" value="DUF2201_N"/>
    <property type="match status" value="1"/>
</dbReference>
<evidence type="ECO:0008006" key="6">
    <source>
        <dbReference type="Google" id="ProtNLM"/>
    </source>
</evidence>
<feature type="region of interest" description="Disordered" evidence="1">
    <location>
        <begin position="1"/>
        <end position="39"/>
    </location>
</feature>
<evidence type="ECO:0000256" key="1">
    <source>
        <dbReference type="SAM" id="MobiDB-lite"/>
    </source>
</evidence>
<evidence type="ECO:0000313" key="5">
    <source>
        <dbReference type="Proteomes" id="UP000291101"/>
    </source>
</evidence>
<dbReference type="Pfam" id="PF09967">
    <property type="entry name" value="DUF2201"/>
    <property type="match status" value="1"/>
</dbReference>
<dbReference type="EMBL" id="SDWV01000021">
    <property type="protein sequence ID" value="RYC05725.1"/>
    <property type="molecule type" value="Genomic_DNA"/>
</dbReference>
<dbReference type="Proteomes" id="UP000291101">
    <property type="component" value="Unassembled WGS sequence"/>
</dbReference>
<dbReference type="SUPFAM" id="SSF53300">
    <property type="entry name" value="vWA-like"/>
    <property type="match status" value="1"/>
</dbReference>
<sequence length="461" mass="49901">MRPRPRRADRALPAPRRRPTQRGPRPTRDQRVCPSPGPGRAAAEVLMDLTKISAAKLWLISSAPSPTKTRARESPKDLPYLATALYALIPVPSPEVKRMTVDESWRLYINPVWLTEATVPEVGQDLAHLVWHLLCDHASRARDMRVDVQTSTHWEQGTDATIAETLAADLLTPQGCSSASELGLPPGLSAEEYYAILSRLPPSEGGSTGTMSPHEGCGSGADGLPRSHELPPDADAGVDRHDAQEIRRTVAIDYSEHAGRRGDTPGEAWRWTQTILEPKIAWEPLLAQSVRRAVGWAAGRGDYTYSRPSRRASSVRGIVLPGMRRPVPRVSMIIDTSASVDDGLLGRALGEVDGALLSLGVAGSDVSVYSCDAAVHTVQRVRRARDARLGGGGGTDLRAGFVAVDRQRPRPDVVVVLTDGDTPWPHQPPPSCAVIIALLGRHRSDLPPTPAWAVRVECLLD</sequence>
<keyword evidence="5" id="KW-1185">Reference proteome</keyword>
<dbReference type="InterPro" id="IPR018698">
    <property type="entry name" value="VWA-like_dom"/>
</dbReference>
<accession>A0A4Q2SJI3</accession>
<proteinExistence type="predicted"/>
<name>A0A4Q2SJI3_9ACTN</name>
<evidence type="ECO:0000313" key="4">
    <source>
        <dbReference type="EMBL" id="RYC05725.1"/>
    </source>
</evidence>
<gene>
    <name evidence="4" type="ORF">EUA94_17650</name>
</gene>
<evidence type="ECO:0000259" key="3">
    <source>
        <dbReference type="Pfam" id="PF13203"/>
    </source>
</evidence>
<feature type="domain" description="VWA-like" evidence="2">
    <location>
        <begin position="331"/>
        <end position="453"/>
    </location>
</feature>
<dbReference type="PANTHER" id="PTHR38730">
    <property type="entry name" value="SLL7028 PROTEIN"/>
    <property type="match status" value="1"/>
</dbReference>
<protein>
    <recommendedName>
        <fullName evidence="6">VWA-like domain-containing protein</fullName>
    </recommendedName>
</protein>